<gene>
    <name evidence="1" type="ORF">QE382_000085</name>
</gene>
<sequence length="92" mass="10519">MEKFFEEVRSELRALVQAVQVIATEAQHLSQNLADSAVEILDNTDLKALLHIRDTKLGQIKAQLPIYNLDGKDYYFKNEIAAHIRANPKKQK</sequence>
<dbReference type="EMBL" id="JAUTBA010000001">
    <property type="protein sequence ID" value="MDQ1148101.1"/>
    <property type="molecule type" value="Genomic_DNA"/>
</dbReference>
<keyword evidence="2" id="KW-1185">Reference proteome</keyword>
<dbReference type="RefSeq" id="WP_115045852.1">
    <property type="nucleotide sequence ID" value="NZ_JAUTBA010000001.1"/>
</dbReference>
<comment type="caution">
    <text evidence="1">The sequence shown here is derived from an EMBL/GenBank/DDBJ whole genome shotgun (WGS) entry which is preliminary data.</text>
</comment>
<name>A0ABU0TZG0_9SPHI</name>
<dbReference type="Proteomes" id="UP001244640">
    <property type="component" value="Unassembled WGS sequence"/>
</dbReference>
<proteinExistence type="predicted"/>
<reference evidence="1 2" key="1">
    <citation type="submission" date="2023-07" db="EMBL/GenBank/DDBJ databases">
        <title>Functional and genomic diversity of the sorghum phyllosphere microbiome.</title>
        <authorList>
            <person name="Shade A."/>
        </authorList>
    </citation>
    <scope>NUCLEOTIDE SEQUENCE [LARGE SCALE GENOMIC DNA]</scope>
    <source>
        <strain evidence="1 2">SORGH_AS_0892</strain>
    </source>
</reference>
<evidence type="ECO:0000313" key="1">
    <source>
        <dbReference type="EMBL" id="MDQ1148101.1"/>
    </source>
</evidence>
<evidence type="ECO:0000313" key="2">
    <source>
        <dbReference type="Proteomes" id="UP001244640"/>
    </source>
</evidence>
<protein>
    <recommendedName>
        <fullName evidence="3">Helix-turn-helix domain-containing protein</fullName>
    </recommendedName>
</protein>
<evidence type="ECO:0008006" key="3">
    <source>
        <dbReference type="Google" id="ProtNLM"/>
    </source>
</evidence>
<accession>A0ABU0TZG0</accession>
<organism evidence="1 2">
    <name type="scientific">Sphingobacterium zeae</name>
    <dbReference type="NCBI Taxonomy" id="1776859"/>
    <lineage>
        <taxon>Bacteria</taxon>
        <taxon>Pseudomonadati</taxon>
        <taxon>Bacteroidota</taxon>
        <taxon>Sphingobacteriia</taxon>
        <taxon>Sphingobacteriales</taxon>
        <taxon>Sphingobacteriaceae</taxon>
        <taxon>Sphingobacterium</taxon>
    </lineage>
</organism>